<dbReference type="RefSeq" id="WP_106456837.1">
    <property type="nucleotide sequence ID" value="NZ_PXOH01000009.1"/>
</dbReference>
<evidence type="ECO:0000313" key="4">
    <source>
        <dbReference type="Proteomes" id="UP000239001"/>
    </source>
</evidence>
<evidence type="ECO:0000313" key="3">
    <source>
        <dbReference type="EMBL" id="PSF37355.1"/>
    </source>
</evidence>
<sequence length="313" mass="32503">MKFNKVNAVLFTLFCATLSNSFGNSQAEAANIQLIGLTDNNSLVLFYPNNSSNTQTVGITGISGNLVGIDVRPADKKLYGVTDSNSIYTIDPSTGIAQLVMNPPTVPFTLNGTSFGVDFNPVPDRIRVVSDADQNLRLNPITGGIALNPNTTPAIDVPLSYASGDPNAGADPNIVAAAYTNNFAGTTTTTLFNIDSNLDILVRQGGFNVPPGTPSPNDGQLFTIGALGIDFGSQGGFDIFSNGQDMAFAASGSSLYSIDLTTGAATTLGTIGGSPNIVGLAARAVPEPGMVGSLMGFSVFAVFSRFFRRNISH</sequence>
<name>A0A2T1LY89_9CHRO</name>
<dbReference type="InterPro" id="IPR025507">
    <property type="entry name" value="DUF4394"/>
</dbReference>
<organism evidence="3 4">
    <name type="scientific">Aphanothece hegewaldii CCALA 016</name>
    <dbReference type="NCBI Taxonomy" id="2107694"/>
    <lineage>
        <taxon>Bacteria</taxon>
        <taxon>Bacillati</taxon>
        <taxon>Cyanobacteriota</taxon>
        <taxon>Cyanophyceae</taxon>
        <taxon>Oscillatoriophycideae</taxon>
        <taxon>Chroococcales</taxon>
        <taxon>Aphanothecaceae</taxon>
        <taxon>Aphanothece</taxon>
    </lineage>
</organism>
<proteinExistence type="predicted"/>
<dbReference type="OrthoDB" id="531718at2"/>
<accession>A0A2T1LY89</accession>
<protein>
    <submittedName>
        <fullName evidence="3">PEP-CTERM sorting domain-containing protein</fullName>
    </submittedName>
</protein>
<feature type="signal peptide" evidence="1">
    <location>
        <begin position="1"/>
        <end position="27"/>
    </location>
</feature>
<evidence type="ECO:0000256" key="1">
    <source>
        <dbReference type="SAM" id="SignalP"/>
    </source>
</evidence>
<dbReference type="EMBL" id="PXOH01000009">
    <property type="protein sequence ID" value="PSF37355.1"/>
    <property type="molecule type" value="Genomic_DNA"/>
</dbReference>
<feature type="chain" id="PRO_5015773750" evidence="1">
    <location>
        <begin position="28"/>
        <end position="313"/>
    </location>
</feature>
<evidence type="ECO:0000259" key="2">
    <source>
        <dbReference type="Pfam" id="PF14339"/>
    </source>
</evidence>
<reference evidence="3 4" key="1">
    <citation type="submission" date="2018-03" db="EMBL/GenBank/DDBJ databases">
        <title>The ancient ancestry and fast evolution of plastids.</title>
        <authorList>
            <person name="Moore K.R."/>
            <person name="Magnabosco C."/>
            <person name="Momper L."/>
            <person name="Gold D.A."/>
            <person name="Bosak T."/>
            <person name="Fournier G.P."/>
        </authorList>
    </citation>
    <scope>NUCLEOTIDE SEQUENCE [LARGE SCALE GENOMIC DNA]</scope>
    <source>
        <strain evidence="3 4">CCALA 016</strain>
    </source>
</reference>
<reference evidence="3 4" key="2">
    <citation type="submission" date="2018-03" db="EMBL/GenBank/DDBJ databases">
        <authorList>
            <person name="Keele B.F."/>
        </authorList>
    </citation>
    <scope>NUCLEOTIDE SEQUENCE [LARGE SCALE GENOMIC DNA]</scope>
    <source>
        <strain evidence="3 4">CCALA 016</strain>
    </source>
</reference>
<dbReference type="AlphaFoldDB" id="A0A2T1LY89"/>
<comment type="caution">
    <text evidence="3">The sequence shown here is derived from an EMBL/GenBank/DDBJ whole genome shotgun (WGS) entry which is preliminary data.</text>
</comment>
<dbReference type="Pfam" id="PF14339">
    <property type="entry name" value="DUF4394"/>
    <property type="match status" value="1"/>
</dbReference>
<gene>
    <name evidence="3" type="ORF">C7H19_10505</name>
</gene>
<keyword evidence="4" id="KW-1185">Reference proteome</keyword>
<keyword evidence="1" id="KW-0732">Signal</keyword>
<dbReference type="Proteomes" id="UP000239001">
    <property type="component" value="Unassembled WGS sequence"/>
</dbReference>
<feature type="domain" description="DUF4394" evidence="2">
    <location>
        <begin position="43"/>
        <end position="281"/>
    </location>
</feature>
<dbReference type="SUPFAM" id="SSF82171">
    <property type="entry name" value="DPP6 N-terminal domain-like"/>
    <property type="match status" value="1"/>
</dbReference>